<organism evidence="1 2">
    <name type="scientific">Ooceraea biroi</name>
    <name type="common">Clonal raider ant</name>
    <name type="synonym">Cerapachys biroi</name>
    <dbReference type="NCBI Taxonomy" id="2015173"/>
    <lineage>
        <taxon>Eukaryota</taxon>
        <taxon>Metazoa</taxon>
        <taxon>Ecdysozoa</taxon>
        <taxon>Arthropoda</taxon>
        <taxon>Hexapoda</taxon>
        <taxon>Insecta</taxon>
        <taxon>Pterygota</taxon>
        <taxon>Neoptera</taxon>
        <taxon>Endopterygota</taxon>
        <taxon>Hymenoptera</taxon>
        <taxon>Apocrita</taxon>
        <taxon>Aculeata</taxon>
        <taxon>Formicoidea</taxon>
        <taxon>Formicidae</taxon>
        <taxon>Dorylinae</taxon>
        <taxon>Ooceraea</taxon>
    </lineage>
</organism>
<gene>
    <name evidence="1" type="ORF">X777_03363</name>
</gene>
<accession>A0A026X4J2</accession>
<proteinExistence type="predicted"/>
<dbReference type="Proteomes" id="UP000053097">
    <property type="component" value="Unassembled WGS sequence"/>
</dbReference>
<keyword evidence="2" id="KW-1185">Reference proteome</keyword>
<dbReference type="AlphaFoldDB" id="A0A026X4J2"/>
<sequence length="48" mass="5581">MPRTIVQQAPSIQGRLKRLVGCRSRFMSVICRSMSRSRRAWDSLVDED</sequence>
<name>A0A026X4J2_OOCBI</name>
<reference evidence="1 2" key="1">
    <citation type="journal article" date="2014" name="Curr. Biol.">
        <title>The genome of the clonal raider ant Cerapachys biroi.</title>
        <authorList>
            <person name="Oxley P.R."/>
            <person name="Ji L."/>
            <person name="Fetter-Pruneda I."/>
            <person name="McKenzie S.K."/>
            <person name="Li C."/>
            <person name="Hu H."/>
            <person name="Zhang G."/>
            <person name="Kronauer D.J."/>
        </authorList>
    </citation>
    <scope>NUCLEOTIDE SEQUENCE [LARGE SCALE GENOMIC DNA]</scope>
</reference>
<evidence type="ECO:0000313" key="2">
    <source>
        <dbReference type="Proteomes" id="UP000053097"/>
    </source>
</evidence>
<evidence type="ECO:0000313" key="1">
    <source>
        <dbReference type="EMBL" id="EZA62329.1"/>
    </source>
</evidence>
<protein>
    <submittedName>
        <fullName evidence="1">Uncharacterized protein</fullName>
    </submittedName>
</protein>
<dbReference type="EMBL" id="KK107021">
    <property type="protein sequence ID" value="EZA62329.1"/>
    <property type="molecule type" value="Genomic_DNA"/>
</dbReference>